<accession>A0AAV4UHW9</accession>
<feature type="compositionally biased region" description="Basic residues" evidence="1">
    <location>
        <begin position="1"/>
        <end position="10"/>
    </location>
</feature>
<organism evidence="2 3">
    <name type="scientific">Caerostris extrusa</name>
    <name type="common">Bark spider</name>
    <name type="synonym">Caerostris bankana</name>
    <dbReference type="NCBI Taxonomy" id="172846"/>
    <lineage>
        <taxon>Eukaryota</taxon>
        <taxon>Metazoa</taxon>
        <taxon>Ecdysozoa</taxon>
        <taxon>Arthropoda</taxon>
        <taxon>Chelicerata</taxon>
        <taxon>Arachnida</taxon>
        <taxon>Araneae</taxon>
        <taxon>Araneomorphae</taxon>
        <taxon>Entelegynae</taxon>
        <taxon>Araneoidea</taxon>
        <taxon>Araneidae</taxon>
        <taxon>Caerostris</taxon>
    </lineage>
</organism>
<feature type="region of interest" description="Disordered" evidence="1">
    <location>
        <begin position="1"/>
        <end position="21"/>
    </location>
</feature>
<dbReference type="Proteomes" id="UP001054945">
    <property type="component" value="Unassembled WGS sequence"/>
</dbReference>
<protein>
    <submittedName>
        <fullName evidence="2">Uncharacterized protein</fullName>
    </submittedName>
</protein>
<evidence type="ECO:0000256" key="1">
    <source>
        <dbReference type="SAM" id="MobiDB-lite"/>
    </source>
</evidence>
<dbReference type="EMBL" id="BPLR01012869">
    <property type="protein sequence ID" value="GIY57199.1"/>
    <property type="molecule type" value="Genomic_DNA"/>
</dbReference>
<name>A0AAV4UHW9_CAEEX</name>
<evidence type="ECO:0000313" key="3">
    <source>
        <dbReference type="Proteomes" id="UP001054945"/>
    </source>
</evidence>
<evidence type="ECO:0000313" key="2">
    <source>
        <dbReference type="EMBL" id="GIY57199.1"/>
    </source>
</evidence>
<gene>
    <name evidence="2" type="ORF">CEXT_35441</name>
</gene>
<reference evidence="2 3" key="1">
    <citation type="submission" date="2021-06" db="EMBL/GenBank/DDBJ databases">
        <title>Caerostris extrusa draft genome.</title>
        <authorList>
            <person name="Kono N."/>
            <person name="Arakawa K."/>
        </authorList>
    </citation>
    <scope>NUCLEOTIDE SEQUENCE [LARGE SCALE GENOMIC DNA]</scope>
</reference>
<comment type="caution">
    <text evidence="2">The sequence shown here is derived from an EMBL/GenBank/DDBJ whole genome shotgun (WGS) entry which is preliminary data.</text>
</comment>
<dbReference type="AlphaFoldDB" id="A0AAV4UHW9"/>
<sequence length="79" mass="9408">MEMLTRRPKRREIASPPNRDLCSGQGRRNFFTVGLFLHFLLGKGRRKRSRCGGNIKKALRMKLKACILRWEREKKKKHD</sequence>
<keyword evidence="3" id="KW-1185">Reference proteome</keyword>
<proteinExistence type="predicted"/>